<organism evidence="1 2">
    <name type="scientific">Wickerhamomyces mucosus</name>
    <dbReference type="NCBI Taxonomy" id="1378264"/>
    <lineage>
        <taxon>Eukaryota</taxon>
        <taxon>Fungi</taxon>
        <taxon>Dikarya</taxon>
        <taxon>Ascomycota</taxon>
        <taxon>Saccharomycotina</taxon>
        <taxon>Saccharomycetes</taxon>
        <taxon>Phaffomycetales</taxon>
        <taxon>Wickerhamomycetaceae</taxon>
        <taxon>Wickerhamomyces</taxon>
    </lineage>
</organism>
<dbReference type="Proteomes" id="UP000769528">
    <property type="component" value="Unassembled WGS sequence"/>
</dbReference>
<dbReference type="OrthoDB" id="10615660at2759"/>
<reference evidence="1" key="2">
    <citation type="submission" date="2021-01" db="EMBL/GenBank/DDBJ databases">
        <authorList>
            <person name="Schikora-Tamarit M.A."/>
        </authorList>
    </citation>
    <scope>NUCLEOTIDE SEQUENCE</scope>
    <source>
        <strain evidence="1">CBS6341</strain>
    </source>
</reference>
<dbReference type="AlphaFoldDB" id="A0A9P8TH50"/>
<keyword evidence="2" id="KW-1185">Reference proteome</keyword>
<comment type="caution">
    <text evidence="1">The sequence shown here is derived from an EMBL/GenBank/DDBJ whole genome shotgun (WGS) entry which is preliminary data.</text>
</comment>
<sequence length="302" mass="34751">MTGSSVLQNVLSITRRDPRIDKFLRYTEPTRKKINLNKLFIDPHINKKNSRINSIDFAKVPSKELRDSLNKIINNVKLINYKGLGKKSYFLPNTITNETLRKYQYEQTLHDYKENLDKNSICFIINDVGGFRTSVNYNNQVKSNILELSTSIQFMDPDLLLFKDAIKHDDKLYKVLEALPSNSRLRAIFLPVHSIDKVNDVLKIAQKSSNIYKPLGIYLNLQKSTQITVELLDILNQSELQNSSPSNNFKEMNYESLLKIAIESHNINQNDSLTRRLLINLGGDNFLNVNVTKKSISFIKNG</sequence>
<evidence type="ECO:0000313" key="1">
    <source>
        <dbReference type="EMBL" id="KAH3678455.1"/>
    </source>
</evidence>
<protein>
    <submittedName>
        <fullName evidence="1">Uncharacterized protein</fullName>
    </submittedName>
</protein>
<name>A0A9P8TH50_9ASCO</name>
<gene>
    <name evidence="1" type="ORF">WICMUC_001472</name>
</gene>
<dbReference type="EMBL" id="JAEUBF010000443">
    <property type="protein sequence ID" value="KAH3678455.1"/>
    <property type="molecule type" value="Genomic_DNA"/>
</dbReference>
<proteinExistence type="predicted"/>
<evidence type="ECO:0000313" key="2">
    <source>
        <dbReference type="Proteomes" id="UP000769528"/>
    </source>
</evidence>
<accession>A0A9P8TH50</accession>
<reference evidence="1" key="1">
    <citation type="journal article" date="2021" name="Open Biol.">
        <title>Shared evolutionary footprints suggest mitochondrial oxidative damage underlies multiple complex I losses in fungi.</title>
        <authorList>
            <person name="Schikora-Tamarit M.A."/>
            <person name="Marcet-Houben M."/>
            <person name="Nosek J."/>
            <person name="Gabaldon T."/>
        </authorList>
    </citation>
    <scope>NUCLEOTIDE SEQUENCE</scope>
    <source>
        <strain evidence="1">CBS6341</strain>
    </source>
</reference>